<dbReference type="GO" id="GO:0007411">
    <property type="term" value="P:axon guidance"/>
    <property type="evidence" value="ECO:0007669"/>
    <property type="project" value="TreeGrafter"/>
</dbReference>
<dbReference type="FunFam" id="2.60.40.10:FF:000410">
    <property type="entry name" value="Down syndrome cell adhesion molecule, isoform H"/>
    <property type="match status" value="1"/>
</dbReference>
<dbReference type="FunFam" id="2.60.40.10:FF:000324">
    <property type="entry name" value="Down syndrome cell adhesion molecule, isoform D"/>
    <property type="match status" value="1"/>
</dbReference>
<feature type="domain" description="Fibronectin type-III" evidence="14">
    <location>
        <begin position="1720"/>
        <end position="1812"/>
    </location>
</feature>
<gene>
    <name evidence="16" type="primary">CSON014681</name>
</gene>
<keyword evidence="5" id="KW-0130">Cell adhesion</keyword>
<feature type="domain" description="Ig-like" evidence="13">
    <location>
        <begin position="928"/>
        <end position="1022"/>
    </location>
</feature>
<organism evidence="16">
    <name type="scientific">Culicoides sonorensis</name>
    <name type="common">Biting midge</name>
    <dbReference type="NCBI Taxonomy" id="179676"/>
    <lineage>
        <taxon>Eukaryota</taxon>
        <taxon>Metazoa</taxon>
        <taxon>Ecdysozoa</taxon>
        <taxon>Arthropoda</taxon>
        <taxon>Hexapoda</taxon>
        <taxon>Insecta</taxon>
        <taxon>Pterygota</taxon>
        <taxon>Neoptera</taxon>
        <taxon>Endopterygota</taxon>
        <taxon>Diptera</taxon>
        <taxon>Nematocera</taxon>
        <taxon>Chironomoidea</taxon>
        <taxon>Ceratopogonidae</taxon>
        <taxon>Ceratopogoninae</taxon>
        <taxon>Culicoides</taxon>
        <taxon>Monoculicoides</taxon>
    </lineage>
</organism>
<dbReference type="VEuPathDB" id="VectorBase:CSON014681"/>
<dbReference type="FunFam" id="2.60.40.10:FF:000230">
    <property type="entry name" value="Down syndrome cell adhesion molecule, isoform D"/>
    <property type="match status" value="1"/>
</dbReference>
<dbReference type="CDD" id="cd20956">
    <property type="entry name" value="IgI_4_Dscam"/>
    <property type="match status" value="1"/>
</dbReference>
<evidence type="ECO:0000256" key="4">
    <source>
        <dbReference type="ARBA" id="ARBA00022737"/>
    </source>
</evidence>
<dbReference type="InterPro" id="IPR003961">
    <property type="entry name" value="FN3_dom"/>
</dbReference>
<dbReference type="PROSITE" id="PS50835">
    <property type="entry name" value="IG_LIKE"/>
    <property type="match status" value="9"/>
</dbReference>
<dbReference type="SMART" id="SM00409">
    <property type="entry name" value="IG"/>
    <property type="match status" value="10"/>
</dbReference>
<dbReference type="FunFam" id="2.60.40.10:FF:000302">
    <property type="entry name" value="Down syndrome cell adhesion molecule, isoform D"/>
    <property type="match status" value="1"/>
</dbReference>
<dbReference type="SUPFAM" id="SSF49265">
    <property type="entry name" value="Fibronectin type III"/>
    <property type="match status" value="3"/>
</dbReference>
<feature type="compositionally biased region" description="Polar residues" evidence="10">
    <location>
        <begin position="2340"/>
        <end position="2350"/>
    </location>
</feature>
<evidence type="ECO:0000256" key="5">
    <source>
        <dbReference type="ARBA" id="ARBA00022889"/>
    </source>
</evidence>
<dbReference type="FunFam" id="2.60.40.10:FF:000394">
    <property type="entry name" value="Down syndrome cell adhesion molecule, isoform J"/>
    <property type="match status" value="1"/>
</dbReference>
<feature type="domain" description="Ig-like" evidence="13">
    <location>
        <begin position="1118"/>
        <end position="1208"/>
    </location>
</feature>
<evidence type="ECO:0000313" key="15">
    <source>
        <dbReference type="EMBL" id="SSX07276.1"/>
    </source>
</evidence>
<proteinExistence type="predicted"/>
<feature type="domain" description="Ig-like" evidence="13">
    <location>
        <begin position="844"/>
        <end position="923"/>
    </location>
</feature>
<dbReference type="Pfam" id="PF13927">
    <property type="entry name" value="Ig_3"/>
    <property type="match status" value="3"/>
</dbReference>
<dbReference type="GO" id="GO:0030424">
    <property type="term" value="C:axon"/>
    <property type="evidence" value="ECO:0007669"/>
    <property type="project" value="TreeGrafter"/>
</dbReference>
<dbReference type="InterPro" id="IPR013783">
    <property type="entry name" value="Ig-like_fold"/>
</dbReference>
<evidence type="ECO:0000313" key="16">
    <source>
        <dbReference type="EMBL" id="SSX27619.1"/>
    </source>
</evidence>
<dbReference type="InterPro" id="IPR036116">
    <property type="entry name" value="FN3_sf"/>
</dbReference>
<dbReference type="InterPro" id="IPR013098">
    <property type="entry name" value="Ig_I-set"/>
</dbReference>
<dbReference type="GO" id="GO:0007156">
    <property type="term" value="P:homophilic cell adhesion via plasma membrane adhesion molecules"/>
    <property type="evidence" value="ECO:0007669"/>
    <property type="project" value="TreeGrafter"/>
</dbReference>
<keyword evidence="7 11" id="KW-0472">Membrane</keyword>
<dbReference type="FunFam" id="2.60.40.10:FF:000498">
    <property type="entry name" value="Down syndrome cell adhesion molecule, isoform J"/>
    <property type="match status" value="1"/>
</dbReference>
<evidence type="ECO:0000256" key="6">
    <source>
        <dbReference type="ARBA" id="ARBA00022989"/>
    </source>
</evidence>
<feature type="domain" description="Fibronectin type-III" evidence="14">
    <location>
        <begin position="1620"/>
        <end position="1716"/>
    </location>
</feature>
<evidence type="ECO:0000259" key="14">
    <source>
        <dbReference type="PROSITE" id="PS50853"/>
    </source>
</evidence>
<reference evidence="16" key="2">
    <citation type="submission" date="2018-07" db="EMBL/GenBank/DDBJ databases">
        <authorList>
            <person name="Quirk P.G."/>
            <person name="Krulwich T.A."/>
        </authorList>
    </citation>
    <scope>NUCLEOTIDE SEQUENCE</scope>
</reference>
<evidence type="ECO:0000256" key="3">
    <source>
        <dbReference type="ARBA" id="ARBA00022729"/>
    </source>
</evidence>
<dbReference type="SMART" id="SM00060">
    <property type="entry name" value="FN3"/>
    <property type="match status" value="6"/>
</dbReference>
<feature type="domain" description="Ig-like" evidence="13">
    <location>
        <begin position="1814"/>
        <end position="1896"/>
    </location>
</feature>
<dbReference type="FunFam" id="2.60.40.10:FF:000308">
    <property type="entry name" value="Down syndrome cell adhesion molecule, isoform D"/>
    <property type="match status" value="1"/>
</dbReference>
<feature type="region of interest" description="Disordered" evidence="10">
    <location>
        <begin position="2398"/>
        <end position="2461"/>
    </location>
</feature>
<feature type="domain" description="Fibronectin type-III" evidence="14">
    <location>
        <begin position="2001"/>
        <end position="2096"/>
    </location>
</feature>
<sequence length="2505" mass="279466">MKCFLMYWMWTVLFIIPGLIDNSIGVVAVNSNEADLKGPVFTNEPLNRIDFSNSTGAVVECRASGNPPPEIIWIRSDSGTAVGDVPGLRQVLSNGNLVFPPFRAEDYRQEVHAQVYACMAKNSIGSIISRDVHVRAAIIQYYDTDVIKEFAIRGNSVVMKCQIPSFVQDFVNVVSWHTDQNETFYPGREIVVTQYYEADVNKEHVIRGNSAIIKCLIPSFVADFVEVVSWHTDQDETFSPNTNYVVSQHYDTDGSKEYVIRGNSAIIKCQIPSFVADFVSVVSWHTDQDETFYPDNKYVVIQAYEAEADNEYIIRGNSAIMKCEIPSFVADFVFVDSWEDSEGKTYLYNNMSYSVVHQFYEVRVIDEFVLRGNSVILKCLLPSFVTEFVEVEAWLTSEGEEFKANDNNLVVAQAYSVSIMDEHVLRGNTAILKCHIPSFVSDFVAVDAWIDDEGVEYYPNRHFDGKYLVLPSGELHIKEVGPEDGYKSYQCRTKHRLTGETRLSATKGRLVITEPIASTKPKIDELYRFSVQTDESGKALKLICPAQAYPRPVFNTKPKIDESDRFNHQTSNSNTSIRLNCLGQAYPRPIYKTNCKYKTQKPVGSVPPKLSSGDKTRTVESKINGSITMLCPMQSLPNPLDHVPQHFRLIPKVLHFNDRQILALHYFVKLKLGQLGFLKPIGSRPPTFSIEAKSSTFVKATNTRFALLCQAQAWPVEPIGSRPPTFSTESKTSSFIKEEHSSFSLLCQAQAWPVGKVYIAKEEHSSFSLLCQAQAWPVGVFKWYKYIEGTTRKSAVVLDDRVKQVSGTLIIKDAVVEDSGKYLCVVNNSVGGESVETVLTVTAPLSAKIEPQTQVVDFGRPAVFTCHFSGNPIKTISWTKDGKSIKHSDPVLKIESVKKENKGMYQCFIRNDQESAQASAELKLGVDPPVIKEAFTEETLHPGPSVFLRCIAHGNPTPEISWELDGKKISNNERYQVGQYVTVNGAVVSYLNITSVHTNDGGLYKCTASSKVGTVSHEAKLNIYGLPFIRPMEKKPIVAGETLVVTCPVAGYPIESIVWERDNRPLPINRKQKVFPNGTLIIENVERNSDQATYTCVAKNSEGYSARGAIEIQVMVLPQIMHFEFENPVDANNIAMVNCAIMKGDPPFEIIWKKDGRKIDSNDGIIILRSGQRASLLNIESAQARHAGNYTCQVKSQAGLIEYTAELHVSVPPRWILEPTDKAFAQGSNSKVECKADGFPKPQITWKKAVGDTPGEYKDLRQNETTIRVDDGGALLIENIQKTNEGYYLCEAINGIGSGLSAVILISVQAPPEFSEKLRNQTARRGEPAVLQCEAKGEKPIGILWNMNNIRLDPKSDNRYTIREEILQDGVMSSLSIKRTERADSALFTCMATNAFGSDDTSINMIIQEVPEMPYALKVLDKSGRTISLSWAKPYDGNSPIKRYLIEFKRMRGSWETDIDRVIVPGHTNEAQVQKLSPATTYNIRIVAENEIGVSDSSEVVTIITAEEAPTGKPQNIKIEPINQTALLVTWKPPPKGEWNGELQGYYVGHKLSSANTSFIYETVSFQQDAGENKEHNLEITNLKTYTQYSVVIQAYNKIGAGPVSDEERQYTAEGTPDQPPSDTSCTTLTSQTIRVSWVSPPLESANGVIKGYKVVYAPSELWHDDKNKDYKKTASSDTVLHGLKKFTNYTMQILATTSGGDGVRSAPIHCQTEQDVPEAPTAVKALAMSGGAILVSWRQPANPNGIILQYTVYVKSTKDGETKSHKVPAYQMSYEAAALDKDQPYEFWVTASTIIGEGQSSKSIVAMPSEKVPAKIASFDETITATFKEDVKLECQAVGVPTPDITWKIRGSEFVPNDRVRQLPEGSLYIKNVIRQDTGEYTCTAENSIAKDSITHKLIVLAPPQSPMLTLTSTTTDSLTLKLKPHDGDMAPLHGYTLHYKPEFGEWETIDVALDAPKYTVDNLYCGSRYQVYSTAYNSIGAGEPSDILNTRTKGSKPILPDKTRFIEVSSNSITLHLPSWKDGGCRMSHFVVEHKRKEQTEWNQISNNVKPGGNFVVLDLEPATWYNLRVTAHNSAGFTVAEYEFATLTATGGTIAPAIEIHRPGMRGYMPWIPEWLDLNVMVPLIATIIVVTVGILVICVAFTRRRGDDMRNGPKDVYYDVVYNQSMGGPGATTIDKRRPDLRDELGYIAPPNRKLPPVPGSNYNTCDRIKRGTVITRSMRSANSTWDPRKPIYEELRDAPPVPRRFKDYGAKECFHPHQPGMEDEICPYATFHLLGFREEMDPTKAMNFQTFPHQNGNMGTMGPNGSMPMPGHVHSRSGSQSMLIEQPRGNRYARKNSQGGQSSIYQPAPEYDDPANCAEEDQYRRYTRVNGSMYGGPEYDDPANCAEEDQYQSQYGGSYGRPYDHYGSRGSMESNEISEAECDRDNGPRGNYGETKSAPSTPNNKPAPPPQDSQPTILWQCNFANIQEFRRRAIFNEIFNNNNINKKKYTLFTLPKKILK</sequence>
<dbReference type="FunFam" id="2.60.40.10:FF:000017">
    <property type="entry name" value="Down syndrome cell adhesion molecule b"/>
    <property type="match status" value="2"/>
</dbReference>
<dbReference type="Pfam" id="PF25059">
    <property type="entry name" value="FN3_DSCAM-DSCAML_C"/>
    <property type="match status" value="1"/>
</dbReference>
<dbReference type="FunFam" id="2.60.40.10:FF:000093">
    <property type="entry name" value="Down syndrome cell adhesion molecule, isoform B"/>
    <property type="match status" value="1"/>
</dbReference>
<feature type="chain" id="PRO_5036062321" evidence="12">
    <location>
        <begin position="26"/>
        <end position="2505"/>
    </location>
</feature>
<comment type="subcellular location">
    <subcellularLocation>
        <location evidence="1">Membrane</location>
        <topology evidence="1">Single-pass membrane protein</topology>
    </subcellularLocation>
</comment>
<dbReference type="Pfam" id="PF12355">
    <property type="entry name" value="Dscam_C"/>
    <property type="match status" value="1"/>
</dbReference>
<keyword evidence="9" id="KW-0393">Immunoglobulin domain</keyword>
<dbReference type="GO" id="GO:0042802">
    <property type="term" value="F:identical protein binding"/>
    <property type="evidence" value="ECO:0007669"/>
    <property type="project" value="UniProtKB-ARBA"/>
</dbReference>
<keyword evidence="2 11" id="KW-0812">Transmembrane</keyword>
<feature type="domain" description="Fibronectin type-III" evidence="14">
    <location>
        <begin position="1513"/>
        <end position="1615"/>
    </location>
</feature>
<dbReference type="GO" id="GO:0005886">
    <property type="term" value="C:plasma membrane"/>
    <property type="evidence" value="ECO:0007669"/>
    <property type="project" value="TreeGrafter"/>
</dbReference>
<dbReference type="PANTHER" id="PTHR10075">
    <property type="entry name" value="BASIGIN RELATED"/>
    <property type="match status" value="1"/>
</dbReference>
<dbReference type="CDD" id="cd00063">
    <property type="entry name" value="FN3"/>
    <property type="match status" value="6"/>
</dbReference>
<keyword evidence="6 11" id="KW-1133">Transmembrane helix</keyword>
<keyword evidence="8" id="KW-1015">Disulfide bond</keyword>
<evidence type="ECO:0000256" key="2">
    <source>
        <dbReference type="ARBA" id="ARBA00022692"/>
    </source>
</evidence>
<dbReference type="Pfam" id="PF00041">
    <property type="entry name" value="fn3"/>
    <property type="match status" value="5"/>
</dbReference>
<evidence type="ECO:0000256" key="9">
    <source>
        <dbReference type="ARBA" id="ARBA00023319"/>
    </source>
</evidence>
<dbReference type="FunFam" id="2.60.40.10:FF:000311">
    <property type="entry name" value="Down syndrome cell adhesion molecule, isoform D"/>
    <property type="match status" value="1"/>
</dbReference>
<keyword evidence="4" id="KW-0677">Repeat</keyword>
<dbReference type="PROSITE" id="PS50853">
    <property type="entry name" value="FN3"/>
    <property type="match status" value="6"/>
</dbReference>
<feature type="domain" description="Ig-like" evidence="13">
    <location>
        <begin position="1213"/>
        <end position="1307"/>
    </location>
</feature>
<dbReference type="InterPro" id="IPR003599">
    <property type="entry name" value="Ig_sub"/>
</dbReference>
<reference evidence="15" key="1">
    <citation type="submission" date="2018-04" db="EMBL/GenBank/DDBJ databases">
        <authorList>
            <person name="Go L.Y."/>
            <person name="Mitchell J.A."/>
        </authorList>
    </citation>
    <scope>NUCLEOTIDE SEQUENCE</scope>
    <source>
        <tissue evidence="15">Whole organism</tissue>
    </source>
</reference>
<dbReference type="EMBL" id="UFQS01000847">
    <property type="protein sequence ID" value="SSX07276.1"/>
    <property type="molecule type" value="Genomic_DNA"/>
</dbReference>
<feature type="domain" description="Ig-like" evidence="13">
    <location>
        <begin position="1312"/>
        <end position="1404"/>
    </location>
</feature>
<dbReference type="FunFam" id="2.60.40.10:FF:000435">
    <property type="entry name" value="Down syndrome cell adhesion molecule, isoform J"/>
    <property type="match status" value="1"/>
</dbReference>
<feature type="domain" description="Ig-like" evidence="13">
    <location>
        <begin position="39"/>
        <end position="129"/>
    </location>
</feature>
<evidence type="ECO:0000259" key="13">
    <source>
        <dbReference type="PROSITE" id="PS50835"/>
    </source>
</evidence>
<dbReference type="Pfam" id="PF07679">
    <property type="entry name" value="I-set"/>
    <property type="match status" value="5"/>
</dbReference>
<evidence type="ECO:0000256" key="8">
    <source>
        <dbReference type="ARBA" id="ARBA00023157"/>
    </source>
</evidence>
<evidence type="ECO:0000256" key="1">
    <source>
        <dbReference type="ARBA" id="ARBA00004167"/>
    </source>
</evidence>
<feature type="domain" description="Fibronectin type-III" evidence="14">
    <location>
        <begin position="1904"/>
        <end position="1997"/>
    </location>
</feature>
<dbReference type="EMBL" id="UFQT01000847">
    <property type="protein sequence ID" value="SSX27619.1"/>
    <property type="molecule type" value="Genomic_DNA"/>
</dbReference>
<evidence type="ECO:0000256" key="11">
    <source>
        <dbReference type="SAM" id="Phobius"/>
    </source>
</evidence>
<evidence type="ECO:0000256" key="10">
    <source>
        <dbReference type="SAM" id="MobiDB-lite"/>
    </source>
</evidence>
<dbReference type="InterPro" id="IPR007110">
    <property type="entry name" value="Ig-like_dom"/>
</dbReference>
<dbReference type="Gene3D" id="2.60.40.10">
    <property type="entry name" value="Immunoglobulins"/>
    <property type="match status" value="21"/>
</dbReference>
<feature type="region of interest" description="Disordered" evidence="10">
    <location>
        <begin position="2336"/>
        <end position="2356"/>
    </location>
</feature>
<evidence type="ECO:0000256" key="7">
    <source>
        <dbReference type="ARBA" id="ARBA00023136"/>
    </source>
</evidence>
<dbReference type="SUPFAM" id="SSF48726">
    <property type="entry name" value="Immunoglobulin"/>
    <property type="match status" value="9"/>
</dbReference>
<name>A0A336MFB9_CULSO</name>
<dbReference type="FunFam" id="2.60.40.10:FF:000426">
    <property type="entry name" value="Down syndrome cell adhesion molecule, isoform J"/>
    <property type="match status" value="1"/>
</dbReference>
<dbReference type="InterPro" id="IPR003598">
    <property type="entry name" value="Ig_sub2"/>
</dbReference>
<dbReference type="InterPro" id="IPR036179">
    <property type="entry name" value="Ig-like_dom_sf"/>
</dbReference>
<dbReference type="InterPro" id="IPR056754">
    <property type="entry name" value="DSCAM/DSCAML_C"/>
</dbReference>
<dbReference type="FunFam" id="2.60.40.10:FF:000439">
    <property type="entry name" value="Down syndrome cell adhesion molecule, isoform J"/>
    <property type="match status" value="1"/>
</dbReference>
<feature type="domain" description="Ig-like" evidence="13">
    <location>
        <begin position="724"/>
        <end position="840"/>
    </location>
</feature>
<feature type="domain" description="Ig-like" evidence="13">
    <location>
        <begin position="1027"/>
        <end position="1111"/>
    </location>
</feature>
<dbReference type="FunFam" id="2.60.40.10:FF:000310">
    <property type="entry name" value="Down syndrome cell adhesion molecule, isoform D"/>
    <property type="match status" value="1"/>
</dbReference>
<dbReference type="GO" id="GO:0070593">
    <property type="term" value="P:dendrite self-avoidance"/>
    <property type="evidence" value="ECO:0007669"/>
    <property type="project" value="TreeGrafter"/>
</dbReference>
<evidence type="ECO:0000256" key="12">
    <source>
        <dbReference type="SAM" id="SignalP"/>
    </source>
</evidence>
<dbReference type="GO" id="GO:0098632">
    <property type="term" value="F:cell-cell adhesion mediator activity"/>
    <property type="evidence" value="ECO:0007669"/>
    <property type="project" value="TreeGrafter"/>
</dbReference>
<feature type="transmembrane region" description="Helical" evidence="11">
    <location>
        <begin position="2123"/>
        <end position="2145"/>
    </location>
</feature>
<accession>A0A336MFB9</accession>
<dbReference type="FunFam" id="2.60.40.10:FF:000413">
    <property type="entry name" value="Down syndrome cell adhesion molecule, isoform F"/>
    <property type="match status" value="1"/>
</dbReference>
<feature type="signal peptide" evidence="12">
    <location>
        <begin position="1"/>
        <end position="25"/>
    </location>
</feature>
<dbReference type="SMART" id="SM00408">
    <property type="entry name" value="IGc2"/>
    <property type="match status" value="9"/>
</dbReference>
<feature type="domain" description="Fibronectin type-III" evidence="14">
    <location>
        <begin position="1413"/>
        <end position="1508"/>
    </location>
</feature>
<keyword evidence="3 12" id="KW-0732">Signal</keyword>
<dbReference type="InterPro" id="IPR021012">
    <property type="entry name" value="Dscam1_C"/>
</dbReference>
<dbReference type="CDD" id="cd20958">
    <property type="entry name" value="IgI_5_Dscam"/>
    <property type="match status" value="1"/>
</dbReference>
<dbReference type="PANTHER" id="PTHR10075:SF53">
    <property type="entry name" value="DOWN SYNDROME CELL ADHESION MOLECULE 1, ISOFORM BQ"/>
    <property type="match status" value="1"/>
</dbReference>
<protein>
    <submittedName>
        <fullName evidence="16">CSON014681 protein</fullName>
    </submittedName>
</protein>